<dbReference type="AlphaFoldDB" id="A0A916Z1Q5"/>
<keyword evidence="1" id="KW-0812">Transmembrane</keyword>
<keyword evidence="3" id="KW-1185">Reference proteome</keyword>
<accession>A0A916Z1Q5</accession>
<gene>
    <name evidence="2" type="ORF">GCM10010911_31800</name>
</gene>
<dbReference type="Proteomes" id="UP000612456">
    <property type="component" value="Unassembled WGS sequence"/>
</dbReference>
<keyword evidence="1" id="KW-0472">Membrane</keyword>
<name>A0A916Z1Q5_9BACL</name>
<proteinExistence type="predicted"/>
<evidence type="ECO:0000313" key="2">
    <source>
        <dbReference type="EMBL" id="GGD71521.1"/>
    </source>
</evidence>
<sequence>MEEQQTKRHIFTPIVLVLLVFSLIGNVYLITKLMHHDQDKRVSRGLAVINAGNEAKLHVESVQYNVKELLDQNDIAGRISSKTALQAAFKQAQSLNTLVNEANESSKEPITFTKRTSATFLSQVEQSTGMIGNHEGALSESERSYLKQVEEWYAQLQAALSTFDEDTLSEIAAQTILVDDSWVKMTQKLQSIMDEPANVMYQPET</sequence>
<evidence type="ECO:0000313" key="3">
    <source>
        <dbReference type="Proteomes" id="UP000612456"/>
    </source>
</evidence>
<evidence type="ECO:0000256" key="1">
    <source>
        <dbReference type="SAM" id="Phobius"/>
    </source>
</evidence>
<dbReference type="RefSeq" id="WP_188992908.1">
    <property type="nucleotide sequence ID" value="NZ_BMHP01000002.1"/>
</dbReference>
<comment type="caution">
    <text evidence="2">The sequence shown here is derived from an EMBL/GenBank/DDBJ whole genome shotgun (WGS) entry which is preliminary data.</text>
</comment>
<reference evidence="2" key="2">
    <citation type="submission" date="2020-09" db="EMBL/GenBank/DDBJ databases">
        <authorList>
            <person name="Sun Q."/>
            <person name="Zhou Y."/>
        </authorList>
    </citation>
    <scope>NUCLEOTIDE SEQUENCE</scope>
    <source>
        <strain evidence="2">CGMCC 1.15178</strain>
    </source>
</reference>
<feature type="transmembrane region" description="Helical" evidence="1">
    <location>
        <begin position="12"/>
        <end position="31"/>
    </location>
</feature>
<protein>
    <submittedName>
        <fullName evidence="2">Uncharacterized protein</fullName>
    </submittedName>
</protein>
<reference evidence="2" key="1">
    <citation type="journal article" date="2014" name="Int. J. Syst. Evol. Microbiol.">
        <title>Complete genome sequence of Corynebacterium casei LMG S-19264T (=DSM 44701T), isolated from a smear-ripened cheese.</title>
        <authorList>
            <consortium name="US DOE Joint Genome Institute (JGI-PGF)"/>
            <person name="Walter F."/>
            <person name="Albersmeier A."/>
            <person name="Kalinowski J."/>
            <person name="Ruckert C."/>
        </authorList>
    </citation>
    <scope>NUCLEOTIDE SEQUENCE</scope>
    <source>
        <strain evidence="2">CGMCC 1.15178</strain>
    </source>
</reference>
<dbReference type="EMBL" id="BMHP01000002">
    <property type="protein sequence ID" value="GGD71521.1"/>
    <property type="molecule type" value="Genomic_DNA"/>
</dbReference>
<organism evidence="2 3">
    <name type="scientific">Paenibacillus nasutitermitis</name>
    <dbReference type="NCBI Taxonomy" id="1652958"/>
    <lineage>
        <taxon>Bacteria</taxon>
        <taxon>Bacillati</taxon>
        <taxon>Bacillota</taxon>
        <taxon>Bacilli</taxon>
        <taxon>Bacillales</taxon>
        <taxon>Paenibacillaceae</taxon>
        <taxon>Paenibacillus</taxon>
    </lineage>
</organism>
<keyword evidence="1" id="KW-1133">Transmembrane helix</keyword>